<protein>
    <submittedName>
        <fullName evidence="2">Uncharacterized protein</fullName>
    </submittedName>
</protein>
<name>A0ABX7B958_9PROT</name>
<feature type="transmembrane region" description="Helical" evidence="1">
    <location>
        <begin position="54"/>
        <end position="71"/>
    </location>
</feature>
<feature type="transmembrane region" description="Helical" evidence="1">
    <location>
        <begin position="21"/>
        <end position="48"/>
    </location>
</feature>
<accession>A0ABX7B958</accession>
<feature type="transmembrane region" description="Helical" evidence="1">
    <location>
        <begin position="78"/>
        <end position="109"/>
    </location>
</feature>
<proteinExistence type="predicted"/>
<keyword evidence="1" id="KW-0472">Membrane</keyword>
<feature type="transmembrane region" description="Helical" evidence="1">
    <location>
        <begin position="121"/>
        <end position="140"/>
    </location>
</feature>
<dbReference type="EMBL" id="CP067420">
    <property type="protein sequence ID" value="QQP90668.1"/>
    <property type="molecule type" value="Genomic_DNA"/>
</dbReference>
<organism evidence="2 3">
    <name type="scientific">Skermanella cutis</name>
    <dbReference type="NCBI Taxonomy" id="2775420"/>
    <lineage>
        <taxon>Bacteria</taxon>
        <taxon>Pseudomonadati</taxon>
        <taxon>Pseudomonadota</taxon>
        <taxon>Alphaproteobacteria</taxon>
        <taxon>Rhodospirillales</taxon>
        <taxon>Azospirillaceae</taxon>
        <taxon>Skermanella</taxon>
    </lineage>
</organism>
<evidence type="ECO:0000313" key="2">
    <source>
        <dbReference type="EMBL" id="QQP90668.1"/>
    </source>
</evidence>
<evidence type="ECO:0000256" key="1">
    <source>
        <dbReference type="SAM" id="Phobius"/>
    </source>
</evidence>
<gene>
    <name evidence="2" type="ORF">IGS68_05375</name>
</gene>
<dbReference type="RefSeq" id="WP_201077900.1">
    <property type="nucleotide sequence ID" value="NZ_CP067420.1"/>
</dbReference>
<dbReference type="Proteomes" id="UP000595197">
    <property type="component" value="Chromosome"/>
</dbReference>
<keyword evidence="3" id="KW-1185">Reference proteome</keyword>
<evidence type="ECO:0000313" key="3">
    <source>
        <dbReference type="Proteomes" id="UP000595197"/>
    </source>
</evidence>
<sequence>MTETERTSQEIRETAAALGNVMLLKVLLAAGTLGYVLVFLLVPAALIAGHPGTAAVSAAVGVALILILTRIRRPGPPLWLGLGLITLAGLCDLVFVGAAALAAICWAGWALGGIMTEGTELALLGAPAAALGTVALRIVLKQVARSFGLPFPRFGCPRLELIAHFWAVLFPGGPRGWR</sequence>
<keyword evidence="1" id="KW-1133">Transmembrane helix</keyword>
<keyword evidence="1" id="KW-0812">Transmembrane</keyword>
<reference evidence="2" key="1">
    <citation type="submission" date="2021-02" db="EMBL/GenBank/DDBJ databases">
        <title>Skermanella TT6 skin isolate.</title>
        <authorList>
            <person name="Lee K."/>
            <person name="Ganzorig M."/>
        </authorList>
    </citation>
    <scope>NUCLEOTIDE SEQUENCE</scope>
    <source>
        <strain evidence="2">TT6</strain>
    </source>
</reference>